<reference evidence="2 3" key="1">
    <citation type="journal article" date="2014" name="PLoS Genet.">
        <title>Phylogenetically driven sequencing of extremely halophilic archaea reveals strategies for static and dynamic osmo-response.</title>
        <authorList>
            <person name="Becker E.A."/>
            <person name="Seitzer P.M."/>
            <person name="Tritt A."/>
            <person name="Larsen D."/>
            <person name="Krusor M."/>
            <person name="Yao A.I."/>
            <person name="Wu D."/>
            <person name="Madern D."/>
            <person name="Eisen J.A."/>
            <person name="Darling A.E."/>
            <person name="Facciotti M.T."/>
        </authorList>
    </citation>
    <scope>NUCLEOTIDE SEQUENCE [LARGE SCALE GENOMIC DNA]</scope>
    <source>
        <strain evidence="2 3">DSM 18795</strain>
    </source>
</reference>
<dbReference type="AlphaFoldDB" id="L9XSE9"/>
<comment type="caution">
    <text evidence="2">The sequence shown here is derived from an EMBL/GenBank/DDBJ whole genome shotgun (WGS) entry which is preliminary data.</text>
</comment>
<feature type="compositionally biased region" description="Basic and acidic residues" evidence="1">
    <location>
        <begin position="15"/>
        <end position="29"/>
    </location>
</feature>
<evidence type="ECO:0000256" key="1">
    <source>
        <dbReference type="SAM" id="MobiDB-lite"/>
    </source>
</evidence>
<feature type="compositionally biased region" description="Low complexity" evidence="1">
    <location>
        <begin position="30"/>
        <end position="41"/>
    </location>
</feature>
<evidence type="ECO:0000313" key="3">
    <source>
        <dbReference type="Proteomes" id="UP000011531"/>
    </source>
</evidence>
<proteinExistence type="predicted"/>
<gene>
    <name evidence="2" type="ORF">C492_04315</name>
</gene>
<evidence type="ECO:0000313" key="2">
    <source>
        <dbReference type="EMBL" id="ELY64729.1"/>
    </source>
</evidence>
<dbReference type="EMBL" id="AOIA01000031">
    <property type="protein sequence ID" value="ELY64729.1"/>
    <property type="molecule type" value="Genomic_DNA"/>
</dbReference>
<keyword evidence="3" id="KW-1185">Reference proteome</keyword>
<feature type="region of interest" description="Disordered" evidence="1">
    <location>
        <begin position="1"/>
        <end position="64"/>
    </location>
</feature>
<dbReference type="STRING" id="1227498.C492_04315"/>
<accession>L9XSE9</accession>
<sequence length="64" mass="7020">MTRVVGLPNGTMAPLHERPKTVAIREDHNGTGTTRSTTDGTVRPTADNRRAFGVHGYRTAGFRR</sequence>
<protein>
    <submittedName>
        <fullName evidence="2">Uncharacterized protein</fullName>
    </submittedName>
</protein>
<organism evidence="2 3">
    <name type="scientific">Natronococcus jeotgali DSM 18795</name>
    <dbReference type="NCBI Taxonomy" id="1227498"/>
    <lineage>
        <taxon>Archaea</taxon>
        <taxon>Methanobacteriati</taxon>
        <taxon>Methanobacteriota</taxon>
        <taxon>Stenosarchaea group</taxon>
        <taxon>Halobacteria</taxon>
        <taxon>Halobacteriales</taxon>
        <taxon>Natrialbaceae</taxon>
        <taxon>Natronococcus</taxon>
    </lineage>
</organism>
<dbReference type="Proteomes" id="UP000011531">
    <property type="component" value="Unassembled WGS sequence"/>
</dbReference>
<name>L9XSE9_9EURY</name>